<keyword evidence="4 5" id="KW-0472">Membrane</keyword>
<dbReference type="Proteomes" id="UP000009138">
    <property type="component" value="Unassembled WGS sequence"/>
</dbReference>
<reference evidence="6 7" key="1">
    <citation type="journal article" date="2009" name="PLoS Genet.">
        <title>Genomic analysis of the basal lineage fungus Rhizopus oryzae reveals a whole-genome duplication.</title>
        <authorList>
            <person name="Ma L.-J."/>
            <person name="Ibrahim A.S."/>
            <person name="Skory C."/>
            <person name="Grabherr M.G."/>
            <person name="Burger G."/>
            <person name="Butler M."/>
            <person name="Elias M."/>
            <person name="Idnurm A."/>
            <person name="Lang B.F."/>
            <person name="Sone T."/>
            <person name="Abe A."/>
            <person name="Calvo S.E."/>
            <person name="Corrochano L.M."/>
            <person name="Engels R."/>
            <person name="Fu J."/>
            <person name="Hansberg W."/>
            <person name="Kim J.-M."/>
            <person name="Kodira C.D."/>
            <person name="Koehrsen M.J."/>
            <person name="Liu B."/>
            <person name="Miranda-Saavedra D."/>
            <person name="O'Leary S."/>
            <person name="Ortiz-Castellanos L."/>
            <person name="Poulter R."/>
            <person name="Rodriguez-Romero J."/>
            <person name="Ruiz-Herrera J."/>
            <person name="Shen Y.-Q."/>
            <person name="Zeng Q."/>
            <person name="Galagan J."/>
            <person name="Birren B.W."/>
            <person name="Cuomo C.A."/>
            <person name="Wickes B.L."/>
        </authorList>
    </citation>
    <scope>NUCLEOTIDE SEQUENCE [LARGE SCALE GENOMIC DNA]</scope>
    <source>
        <strain evidence="7">RA 99-880 / ATCC MYA-4621 / FGSC 9543 / NRRL 43880</strain>
    </source>
</reference>
<evidence type="ECO:0000256" key="2">
    <source>
        <dbReference type="ARBA" id="ARBA00022692"/>
    </source>
</evidence>
<dbReference type="PANTHER" id="PTHR23291">
    <property type="entry name" value="BAX INHIBITOR-RELATED"/>
    <property type="match status" value="1"/>
</dbReference>
<feature type="transmembrane region" description="Helical" evidence="5">
    <location>
        <begin position="100"/>
        <end position="121"/>
    </location>
</feature>
<dbReference type="Pfam" id="PF01027">
    <property type="entry name" value="Bax1-I"/>
    <property type="match status" value="1"/>
</dbReference>
<evidence type="ECO:0000256" key="4">
    <source>
        <dbReference type="ARBA" id="ARBA00023136"/>
    </source>
</evidence>
<evidence type="ECO:0000256" key="5">
    <source>
        <dbReference type="RuleBase" id="RU004379"/>
    </source>
</evidence>
<name>I1BX18_RHIO9</name>
<feature type="transmembrane region" description="Helical" evidence="5">
    <location>
        <begin position="158"/>
        <end position="178"/>
    </location>
</feature>
<keyword evidence="2 5" id="KW-0812">Transmembrane</keyword>
<sequence>MNRGIEQYEQSPPAYEAESTRPFLEADEQFVAGEDMYKETVANSTLEIRMQFVRKVYSILTVQILGTALVSALYMSTASIKTWVQNNHMVGTIVTYYDKSVALQALIITFGVFLALTLFTLQSKWDFSGMAPILFAGIWVLLIGGFLVPFSSGMELPLAAGGVVIFSGYIIFDTYLIFNRYSPEDYIMASTSLYLDMINLFLRILQILNGTSRD</sequence>
<protein>
    <submittedName>
        <fullName evidence="6">Uncharacterized protein</fullName>
    </submittedName>
</protein>
<dbReference type="VEuPathDB" id="FungiDB:RO3G_05453"/>
<dbReference type="EMBL" id="CH476734">
    <property type="protein sequence ID" value="EIE80748.1"/>
    <property type="molecule type" value="Genomic_DNA"/>
</dbReference>
<dbReference type="OMA" id="SIRMGKF"/>
<proteinExistence type="inferred from homology"/>
<evidence type="ECO:0000256" key="3">
    <source>
        <dbReference type="ARBA" id="ARBA00022989"/>
    </source>
</evidence>
<keyword evidence="7" id="KW-1185">Reference proteome</keyword>
<feature type="transmembrane region" description="Helical" evidence="5">
    <location>
        <begin position="56"/>
        <end position="80"/>
    </location>
</feature>
<evidence type="ECO:0000256" key="1">
    <source>
        <dbReference type="ARBA" id="ARBA00004141"/>
    </source>
</evidence>
<dbReference type="OrthoDB" id="7933078at2759"/>
<keyword evidence="3 5" id="KW-1133">Transmembrane helix</keyword>
<organism evidence="6 7">
    <name type="scientific">Rhizopus delemar (strain RA 99-880 / ATCC MYA-4621 / FGSC 9543 / NRRL 43880)</name>
    <name type="common">Mucormycosis agent</name>
    <name type="synonym">Rhizopus arrhizus var. delemar</name>
    <dbReference type="NCBI Taxonomy" id="246409"/>
    <lineage>
        <taxon>Eukaryota</taxon>
        <taxon>Fungi</taxon>
        <taxon>Fungi incertae sedis</taxon>
        <taxon>Mucoromycota</taxon>
        <taxon>Mucoromycotina</taxon>
        <taxon>Mucoromycetes</taxon>
        <taxon>Mucorales</taxon>
        <taxon>Mucorineae</taxon>
        <taxon>Rhizopodaceae</taxon>
        <taxon>Rhizopus</taxon>
    </lineage>
</organism>
<dbReference type="PANTHER" id="PTHR23291:SF50">
    <property type="entry name" value="PROTEIN LIFEGUARD 4"/>
    <property type="match status" value="1"/>
</dbReference>
<dbReference type="InParanoid" id="I1BX18"/>
<dbReference type="InterPro" id="IPR006214">
    <property type="entry name" value="Bax_inhibitor_1-related"/>
</dbReference>
<gene>
    <name evidence="6" type="ORF">RO3G_05453</name>
</gene>
<dbReference type="GO" id="GO:0016020">
    <property type="term" value="C:membrane"/>
    <property type="evidence" value="ECO:0007669"/>
    <property type="project" value="UniProtKB-SubCell"/>
</dbReference>
<dbReference type="eggNOG" id="KOG2322">
    <property type="taxonomic scope" value="Eukaryota"/>
</dbReference>
<feature type="transmembrane region" description="Helical" evidence="5">
    <location>
        <begin position="133"/>
        <end position="152"/>
    </location>
</feature>
<dbReference type="STRING" id="246409.I1BX18"/>
<comment type="similarity">
    <text evidence="5">Belongs to the BI1 family.</text>
</comment>
<dbReference type="AlphaFoldDB" id="I1BX18"/>
<evidence type="ECO:0000313" key="6">
    <source>
        <dbReference type="EMBL" id="EIE80748.1"/>
    </source>
</evidence>
<accession>I1BX18</accession>
<comment type="caution">
    <text evidence="5">Lacks conserved residue(s) required for the propagation of feature annotation.</text>
</comment>
<dbReference type="GeneID" id="93612424"/>
<dbReference type="RefSeq" id="XP_067516144.1">
    <property type="nucleotide sequence ID" value="XM_067660043.1"/>
</dbReference>
<evidence type="ECO:0000313" key="7">
    <source>
        <dbReference type="Proteomes" id="UP000009138"/>
    </source>
</evidence>
<comment type="subcellular location">
    <subcellularLocation>
        <location evidence="1">Membrane</location>
        <topology evidence="1">Multi-pass membrane protein</topology>
    </subcellularLocation>
</comment>